<organism evidence="4 5">
    <name type="scientific">Kineobactrum sediminis</name>
    <dbReference type="NCBI Taxonomy" id="1905677"/>
    <lineage>
        <taxon>Bacteria</taxon>
        <taxon>Pseudomonadati</taxon>
        <taxon>Pseudomonadota</taxon>
        <taxon>Gammaproteobacteria</taxon>
        <taxon>Cellvibrionales</taxon>
        <taxon>Halieaceae</taxon>
        <taxon>Kineobactrum</taxon>
    </lineage>
</organism>
<dbReference type="GO" id="GO:0016878">
    <property type="term" value="F:acid-thiol ligase activity"/>
    <property type="evidence" value="ECO:0007669"/>
    <property type="project" value="UniProtKB-ARBA"/>
</dbReference>
<dbReference type="InterPro" id="IPR000873">
    <property type="entry name" value="AMP-dep_synth/lig_dom"/>
</dbReference>
<evidence type="ECO:0000313" key="5">
    <source>
        <dbReference type="Proteomes" id="UP000234845"/>
    </source>
</evidence>
<comment type="caution">
    <text evidence="4">The sequence shown here is derived from an EMBL/GenBank/DDBJ whole genome shotgun (WGS) entry which is preliminary data.</text>
</comment>
<dbReference type="Gene3D" id="3.30.300.30">
    <property type="match status" value="1"/>
</dbReference>
<proteinExistence type="predicted"/>
<dbReference type="Pfam" id="PF13193">
    <property type="entry name" value="AMP-binding_C"/>
    <property type="match status" value="1"/>
</dbReference>
<dbReference type="EMBL" id="PKLZ01000003">
    <property type="protein sequence ID" value="PLW83090.1"/>
    <property type="molecule type" value="Genomic_DNA"/>
</dbReference>
<reference evidence="5" key="1">
    <citation type="submission" date="2017-11" db="EMBL/GenBank/DDBJ databases">
        <title>The draft genome sequence of Chromatocurvus sp. F02.</title>
        <authorList>
            <person name="Du Z.-J."/>
            <person name="Chang Y.-Q."/>
        </authorList>
    </citation>
    <scope>NUCLEOTIDE SEQUENCE [LARGE SCALE GENOMIC DNA]</scope>
    <source>
        <strain evidence="5">F02</strain>
    </source>
</reference>
<feature type="domain" description="AMP-dependent synthetase/ligase" evidence="2">
    <location>
        <begin position="89"/>
        <end position="464"/>
    </location>
</feature>
<evidence type="ECO:0000259" key="2">
    <source>
        <dbReference type="Pfam" id="PF00501"/>
    </source>
</evidence>
<dbReference type="Gene3D" id="3.40.50.980">
    <property type="match status" value="2"/>
</dbReference>
<feature type="transmembrane region" description="Helical" evidence="1">
    <location>
        <begin position="143"/>
        <end position="164"/>
    </location>
</feature>
<gene>
    <name evidence="4" type="ORF">CWI75_06620</name>
</gene>
<dbReference type="PANTHER" id="PTHR43767">
    <property type="entry name" value="LONG-CHAIN-FATTY-ACID--COA LIGASE"/>
    <property type="match status" value="1"/>
</dbReference>
<evidence type="ECO:0000259" key="3">
    <source>
        <dbReference type="Pfam" id="PF13193"/>
    </source>
</evidence>
<dbReference type="InterPro" id="IPR045851">
    <property type="entry name" value="AMP-bd_C_sf"/>
</dbReference>
<dbReference type="InterPro" id="IPR050237">
    <property type="entry name" value="ATP-dep_AMP-bd_enzyme"/>
</dbReference>
<dbReference type="Gene3D" id="2.30.38.10">
    <property type="entry name" value="Luciferase, Domain 3"/>
    <property type="match status" value="1"/>
</dbReference>
<keyword evidence="1" id="KW-0812">Transmembrane</keyword>
<dbReference type="Pfam" id="PF00501">
    <property type="entry name" value="AMP-binding"/>
    <property type="match status" value="1"/>
</dbReference>
<dbReference type="AlphaFoldDB" id="A0A2N5Y3W6"/>
<dbReference type="PANTHER" id="PTHR43767:SF1">
    <property type="entry name" value="NONRIBOSOMAL PEPTIDE SYNTHASE PES1 (EUROFUNG)-RELATED"/>
    <property type="match status" value="1"/>
</dbReference>
<name>A0A2N5Y3W6_9GAMM</name>
<sequence length="606" mass="66234">MTHRDKKIDPGLQIPVTVEQTPGAGYAACVKNHKSNRGSAVYEELKKSWTQLTAAGQPFEVVTIEVDGVPIRSYANVPPSLREIWLSTAAHGDKEYLIYDSERCSYSEAHAYTASIAHWLHGQGIGPGDRVAIAMRNYPEWMLAYWAITSMGAVVVGMNAWWVAHEMQFALEDSAPKLMICDRERMQRFAEIRDGFPELKVVAVRLHDEAPDWATDWVDVINAESRLPQVKVDPNDDACIFYTSGTTGRPKGARLTHRGCVANIFNIAFINTVQPMAVAMARGATPPAAGTAPAPNSLLATPLFHVTANNCVAQATTIAGGKLVHMYKWDAAEALELIEKERVTTFNGVPMMARELLMHPDFARRDTSSLTVLGGGGAALQPDLVEKIQQRSKAARPNTGYGMTETSGIIAAVSADFFVDKPASVGPAMPTLEAKCVGPQGEDLGPGEIGELWVRGAPVIKGYLNRPDATADSITDGWLHTGDIAYIDDEDFIFLVDRAKDMVLRGGENVYCAEVENALFAHEDVLECVVFAVADERLGEEVGAAVYRHPDSSLDATHLRAHCAGLLAPYKVPRYIWFLSEPLPRNANGKFLKRELRESLQVADAH</sequence>
<keyword evidence="5" id="KW-1185">Reference proteome</keyword>
<dbReference type="InterPro" id="IPR025110">
    <property type="entry name" value="AMP-bd_C"/>
</dbReference>
<accession>A0A2N5Y3W6</accession>
<keyword evidence="1" id="KW-0472">Membrane</keyword>
<protein>
    <submittedName>
        <fullName evidence="4">AMP-dependent synthetase</fullName>
    </submittedName>
</protein>
<dbReference type="OrthoDB" id="9803968at2"/>
<dbReference type="SUPFAM" id="SSF56801">
    <property type="entry name" value="Acetyl-CoA synthetase-like"/>
    <property type="match status" value="1"/>
</dbReference>
<dbReference type="InterPro" id="IPR020845">
    <property type="entry name" value="AMP-binding_CS"/>
</dbReference>
<dbReference type="PROSITE" id="PS00455">
    <property type="entry name" value="AMP_BINDING"/>
    <property type="match status" value="1"/>
</dbReference>
<dbReference type="Proteomes" id="UP000234845">
    <property type="component" value="Unassembled WGS sequence"/>
</dbReference>
<feature type="domain" description="AMP-binding enzyme C-terminal" evidence="3">
    <location>
        <begin position="514"/>
        <end position="590"/>
    </location>
</feature>
<keyword evidence="1" id="KW-1133">Transmembrane helix</keyword>
<evidence type="ECO:0000313" key="4">
    <source>
        <dbReference type="EMBL" id="PLW83090.1"/>
    </source>
</evidence>
<evidence type="ECO:0000256" key="1">
    <source>
        <dbReference type="SAM" id="Phobius"/>
    </source>
</evidence>